<feature type="chain" id="PRO_5010315075" description="Tat (Twin-arginine translocation) pathway signal sequence" evidence="2">
    <location>
        <begin position="32"/>
        <end position="126"/>
    </location>
</feature>
<evidence type="ECO:0000256" key="1">
    <source>
        <dbReference type="SAM" id="MobiDB-lite"/>
    </source>
</evidence>
<sequence length="126" mass="13636">MSEISRRTVLGAAAGTAAAAALLTAAGTAQAAATVDDKSDDTRQATNQETDTPMAVTTEEQKYEAYVANDEGEWLTHAIFDAHADIGDMWAFVDAALARLRPRYPNYTFTGNVRRYDQVITDIAHP</sequence>
<evidence type="ECO:0000313" key="3">
    <source>
        <dbReference type="EMBL" id="SFE50363.1"/>
    </source>
</evidence>
<reference evidence="3 4" key="1">
    <citation type="submission" date="2016-10" db="EMBL/GenBank/DDBJ databases">
        <authorList>
            <person name="de Groot N.N."/>
        </authorList>
    </citation>
    <scope>NUCLEOTIDE SEQUENCE [LARGE SCALE GENOMIC DNA]</scope>
    <source>
        <strain evidence="3 4">OK461</strain>
    </source>
</reference>
<evidence type="ECO:0008006" key="5">
    <source>
        <dbReference type="Google" id="ProtNLM"/>
    </source>
</evidence>
<protein>
    <recommendedName>
        <fullName evidence="5">Tat (Twin-arginine translocation) pathway signal sequence</fullName>
    </recommendedName>
</protein>
<dbReference type="Proteomes" id="UP000181942">
    <property type="component" value="Unassembled WGS sequence"/>
</dbReference>
<proteinExistence type="predicted"/>
<dbReference type="OrthoDB" id="4236764at2"/>
<dbReference type="AlphaFoldDB" id="A0A1I2B4Z2"/>
<evidence type="ECO:0000313" key="4">
    <source>
        <dbReference type="Proteomes" id="UP000181942"/>
    </source>
</evidence>
<dbReference type="RefSeq" id="WP_143138196.1">
    <property type="nucleotide sequence ID" value="NZ_FONR01000001.1"/>
</dbReference>
<keyword evidence="2" id="KW-0732">Signal</keyword>
<accession>A0A1I2B4Z2</accession>
<evidence type="ECO:0000256" key="2">
    <source>
        <dbReference type="SAM" id="SignalP"/>
    </source>
</evidence>
<organism evidence="3 4">
    <name type="scientific">Streptomyces mirabilis</name>
    <dbReference type="NCBI Taxonomy" id="68239"/>
    <lineage>
        <taxon>Bacteria</taxon>
        <taxon>Bacillati</taxon>
        <taxon>Actinomycetota</taxon>
        <taxon>Actinomycetes</taxon>
        <taxon>Kitasatosporales</taxon>
        <taxon>Streptomycetaceae</taxon>
        <taxon>Streptomyces</taxon>
    </lineage>
</organism>
<dbReference type="PROSITE" id="PS51318">
    <property type="entry name" value="TAT"/>
    <property type="match status" value="1"/>
</dbReference>
<dbReference type="EMBL" id="FONR01000001">
    <property type="protein sequence ID" value="SFE50363.1"/>
    <property type="molecule type" value="Genomic_DNA"/>
</dbReference>
<name>A0A1I2B4Z2_9ACTN</name>
<feature type="region of interest" description="Disordered" evidence="1">
    <location>
        <begin position="33"/>
        <end position="55"/>
    </location>
</feature>
<feature type="signal peptide" evidence="2">
    <location>
        <begin position="1"/>
        <end position="31"/>
    </location>
</feature>
<gene>
    <name evidence="3" type="ORF">SAMN02787118_101928</name>
</gene>
<dbReference type="InterPro" id="IPR006311">
    <property type="entry name" value="TAT_signal"/>
</dbReference>